<dbReference type="InterPro" id="IPR043129">
    <property type="entry name" value="ATPase_NBD"/>
</dbReference>
<dbReference type="SUPFAM" id="SSF53067">
    <property type="entry name" value="Actin-like ATPase domain"/>
    <property type="match status" value="1"/>
</dbReference>
<evidence type="ECO:0000313" key="3">
    <source>
        <dbReference type="Proteomes" id="UP000677537"/>
    </source>
</evidence>
<protein>
    <submittedName>
        <fullName evidence="2">PilN domain-containing protein</fullName>
    </submittedName>
</protein>
<name>A0A940S9A8_9PROT</name>
<dbReference type="InterPro" id="IPR007813">
    <property type="entry name" value="PilN"/>
</dbReference>
<keyword evidence="1" id="KW-0812">Transmembrane</keyword>
<organism evidence="2 3">
    <name type="scientific">Roseomonas indoligenes</name>
    <dbReference type="NCBI Taxonomy" id="2820811"/>
    <lineage>
        <taxon>Bacteria</taxon>
        <taxon>Pseudomonadati</taxon>
        <taxon>Pseudomonadota</taxon>
        <taxon>Alphaproteobacteria</taxon>
        <taxon>Acetobacterales</taxon>
        <taxon>Roseomonadaceae</taxon>
        <taxon>Roseomonas</taxon>
    </lineage>
</organism>
<dbReference type="Proteomes" id="UP000677537">
    <property type="component" value="Unassembled WGS sequence"/>
</dbReference>
<proteinExistence type="predicted"/>
<evidence type="ECO:0000313" key="2">
    <source>
        <dbReference type="EMBL" id="MBP0494952.1"/>
    </source>
</evidence>
<evidence type="ECO:0000256" key="1">
    <source>
        <dbReference type="SAM" id="Phobius"/>
    </source>
</evidence>
<dbReference type="Pfam" id="PF05137">
    <property type="entry name" value="PilN"/>
    <property type="match status" value="1"/>
</dbReference>
<comment type="caution">
    <text evidence="2">The sequence shown here is derived from an EMBL/GenBank/DDBJ whole genome shotgun (WGS) entry which is preliminary data.</text>
</comment>
<sequence length="334" mass="34934">MRELLSAGMRPSEDRSDALIATLQPADASLSLSRRRRGRESPAGAFSIDPAGATALRRQLGPGRRAPRLLLRVPPALVLERPVTLPLATEGELDRVLAYELDRLSPFRAEEVFWTYAVEGRDTSAGQIRLRLALVPRQGLEAALGTLRAAGMPAAGLLAPRGSGGSWSFGLEAPGTAREPAGRRLALRLAVAGCAALALVAAALPFLRQQRALAAAEARIAASRPAVTEVEALRRRTAERAGGNDALSAEAARLGRPLEALAALTAILPDDTFLTALTLRQGVATLTGQSAGAARLIAALSADPSIRSAAFAAPVTRQEGGRGEVFTIRVDFGA</sequence>
<dbReference type="RefSeq" id="WP_209375750.1">
    <property type="nucleotide sequence ID" value="NZ_JAGIZA010000013.1"/>
</dbReference>
<dbReference type="Gene3D" id="3.30.420.380">
    <property type="match status" value="1"/>
</dbReference>
<gene>
    <name evidence="2" type="ORF">J5Y10_19375</name>
</gene>
<dbReference type="AlphaFoldDB" id="A0A940S9A8"/>
<keyword evidence="1" id="KW-0472">Membrane</keyword>
<dbReference type="EMBL" id="JAGIZA010000013">
    <property type="protein sequence ID" value="MBP0494952.1"/>
    <property type="molecule type" value="Genomic_DNA"/>
</dbReference>
<accession>A0A940S9A8</accession>
<reference evidence="2" key="1">
    <citation type="submission" date="2021-03" db="EMBL/GenBank/DDBJ databases">
        <authorList>
            <person name="So Y."/>
        </authorList>
    </citation>
    <scope>NUCLEOTIDE SEQUENCE</scope>
    <source>
        <strain evidence="2">SG15</strain>
    </source>
</reference>
<keyword evidence="3" id="KW-1185">Reference proteome</keyword>
<feature type="transmembrane region" description="Helical" evidence="1">
    <location>
        <begin position="185"/>
        <end position="207"/>
    </location>
</feature>
<keyword evidence="1" id="KW-1133">Transmembrane helix</keyword>